<feature type="active site" description="Proton acceptor" evidence="2">
    <location>
        <position position="17"/>
    </location>
</feature>
<evidence type="ECO:0000313" key="5">
    <source>
        <dbReference type="EMBL" id="RED65062.1"/>
    </source>
</evidence>
<dbReference type="Gene3D" id="3.40.50.2000">
    <property type="entry name" value="Glycogen Phosphorylase B"/>
    <property type="match status" value="1"/>
</dbReference>
<feature type="binding site" evidence="3">
    <location>
        <position position="164"/>
    </location>
    <ligand>
        <name>substrate</name>
    </ligand>
</feature>
<dbReference type="SUPFAM" id="SSF53756">
    <property type="entry name" value="UDP-Glycosyltransferase/glycogen phosphorylase"/>
    <property type="match status" value="1"/>
</dbReference>
<comment type="caution">
    <text evidence="5">The sequence shown here is derived from an EMBL/GenBank/DDBJ whole genome shotgun (WGS) entry which is preliminary data.</text>
</comment>
<sequence>MKIIIRTDASVHIGTGHVMRCLTLADRLKAHGEVSFLCQEREGNLIDYIGSRGFEARSLPLSHSRWEIDADSTISDLISEAEAESVETPVDWFIVDHYELDAKYETAIRNHVRKVMVIDDLANRPHACDLLLDQNPYGNGSKRYEGLVGQGCVMLLGPEYALLRPDFFAARTESARSGRIRNLLLSFGGADSTGETVKSLQAIERIQAQAVGKLRIKVLMGKINKHADRIRDLCRRIEYAECYDHAENVADLMREADLAIGSGGTTTWERCCLGLPAIVIMTADNQVELSENAAALGVISLIGRSEQVRMADIQARIVRFMEKPEELLDMSERGMNLVDGLGAERTLKELLTC</sequence>
<dbReference type="EMBL" id="QRDY01000002">
    <property type="protein sequence ID" value="RED65062.1"/>
    <property type="molecule type" value="Genomic_DNA"/>
</dbReference>
<feature type="domain" description="Glycosyl transferase family 28 C-terminal" evidence="4">
    <location>
        <begin position="202"/>
        <end position="329"/>
    </location>
</feature>
<dbReference type="InterPro" id="IPR007235">
    <property type="entry name" value="Glyco_trans_28_C"/>
</dbReference>
<evidence type="ECO:0000313" key="6">
    <source>
        <dbReference type="Proteomes" id="UP000256869"/>
    </source>
</evidence>
<dbReference type="GO" id="GO:0016787">
    <property type="term" value="F:hydrolase activity"/>
    <property type="evidence" value="ECO:0007669"/>
    <property type="project" value="UniProtKB-KW"/>
</dbReference>
<dbReference type="InterPro" id="IPR020023">
    <property type="entry name" value="PseG"/>
</dbReference>
<reference evidence="5 6" key="1">
    <citation type="submission" date="2018-07" db="EMBL/GenBank/DDBJ databases">
        <title>Genomic Encyclopedia of Type Strains, Phase III (KMG-III): the genomes of soil and plant-associated and newly described type strains.</title>
        <authorList>
            <person name="Whitman W."/>
        </authorList>
    </citation>
    <scope>NUCLEOTIDE SEQUENCE [LARGE SCALE GENOMIC DNA]</scope>
    <source>
        <strain evidence="5 6">CECT 8236</strain>
    </source>
</reference>
<evidence type="ECO:0000256" key="2">
    <source>
        <dbReference type="PIRSR" id="PIRSR620023-1"/>
    </source>
</evidence>
<keyword evidence="6" id="KW-1185">Reference proteome</keyword>
<proteinExistence type="predicted"/>
<feature type="binding site" evidence="3">
    <location>
        <position position="269"/>
    </location>
    <ligand>
        <name>substrate</name>
    </ligand>
</feature>
<evidence type="ECO:0000256" key="3">
    <source>
        <dbReference type="PIRSR" id="PIRSR620023-2"/>
    </source>
</evidence>
<keyword evidence="1" id="KW-0472">Membrane</keyword>
<organism evidence="5 6">
    <name type="scientific">Cohnella lupini</name>
    <dbReference type="NCBI Taxonomy" id="1294267"/>
    <lineage>
        <taxon>Bacteria</taxon>
        <taxon>Bacillati</taxon>
        <taxon>Bacillota</taxon>
        <taxon>Bacilli</taxon>
        <taxon>Bacillales</taxon>
        <taxon>Paenibacillaceae</taxon>
        <taxon>Cohnella</taxon>
    </lineage>
</organism>
<accession>A0A3D9ITI7</accession>
<dbReference type="PANTHER" id="PTHR21015">
    <property type="entry name" value="UDP-N-ACETYLGLUCOSAMINE--N-ACETYLMURAMYL-(PENTAPEPTIDE) PYROPHOSPHORYL-UNDECAPRENOL N-ACETYLGLUCOSAMINE TRANSFERASE 1"/>
    <property type="match status" value="1"/>
</dbReference>
<dbReference type="Proteomes" id="UP000256869">
    <property type="component" value="Unassembled WGS sequence"/>
</dbReference>
<evidence type="ECO:0000259" key="4">
    <source>
        <dbReference type="Pfam" id="PF04101"/>
    </source>
</evidence>
<dbReference type="RefSeq" id="WP_115991791.1">
    <property type="nucleotide sequence ID" value="NZ_QRDY01000002.1"/>
</dbReference>
<dbReference type="Pfam" id="PF04101">
    <property type="entry name" value="Glyco_tran_28_C"/>
    <property type="match status" value="1"/>
</dbReference>
<dbReference type="NCBIfam" id="TIGR03590">
    <property type="entry name" value="PseG"/>
    <property type="match status" value="1"/>
</dbReference>
<dbReference type="PANTHER" id="PTHR21015:SF22">
    <property type="entry name" value="GLYCOSYLTRANSFERASE"/>
    <property type="match status" value="1"/>
</dbReference>
<dbReference type="Gene3D" id="3.40.50.11190">
    <property type="match status" value="1"/>
</dbReference>
<gene>
    <name evidence="5" type="ORF">DFP95_102484</name>
</gene>
<keyword evidence="5" id="KW-0378">Hydrolase</keyword>
<dbReference type="AlphaFoldDB" id="A0A3D9ITI7"/>
<evidence type="ECO:0000256" key="1">
    <source>
        <dbReference type="ARBA" id="ARBA00023136"/>
    </source>
</evidence>
<protein>
    <submittedName>
        <fullName evidence="5">UDP-2,4-diacetamido-2,4, 6-trideoxy-beta-L-altropyranose hydrolase</fullName>
    </submittedName>
</protein>
<name>A0A3D9ITI7_9BACL</name>
<dbReference type="GO" id="GO:0016758">
    <property type="term" value="F:hexosyltransferase activity"/>
    <property type="evidence" value="ECO:0007669"/>
    <property type="project" value="InterPro"/>
</dbReference>